<dbReference type="InterPro" id="IPR036869">
    <property type="entry name" value="J_dom_sf"/>
</dbReference>
<reference evidence="6 7" key="1">
    <citation type="journal article" date="2017" name="Environ. Microbiol.">
        <title>Genomic and physiological analyses of 'Reinekea forsetii' reveal a versatile opportunistic lifestyle during spring algae blooms.</title>
        <authorList>
            <person name="Avci B."/>
            <person name="Hahnke R.L."/>
            <person name="Chafee M."/>
            <person name="Fischer T."/>
            <person name="Gruber-Vodicka H."/>
            <person name="Tegetmeyer H.E."/>
            <person name="Harder J."/>
            <person name="Fuchs B.M."/>
            <person name="Amann R.I."/>
            <person name="Teeling H."/>
        </authorList>
    </citation>
    <scope>NUCLEOTIDE SEQUENCE [LARGE SCALE GENOMIC DNA]</scope>
    <source>
        <strain evidence="6 7">Hel1_31_D35</strain>
    </source>
</reference>
<evidence type="ECO:0000313" key="6">
    <source>
        <dbReference type="EMBL" id="ATX78042.1"/>
    </source>
</evidence>
<dbReference type="CDD" id="cd06257">
    <property type="entry name" value="DnaJ"/>
    <property type="match status" value="1"/>
</dbReference>
<accession>A0A2K8KTV4</accession>
<protein>
    <submittedName>
        <fullName evidence="6">DnaJ-class molecular chaperone CbpA</fullName>
    </submittedName>
</protein>
<evidence type="ECO:0000259" key="5">
    <source>
        <dbReference type="PROSITE" id="PS50076"/>
    </source>
</evidence>
<dbReference type="KEGG" id="rfo:REIFOR_02921"/>
<keyword evidence="2" id="KW-0238">DNA-binding</keyword>
<keyword evidence="1" id="KW-0963">Cytoplasm</keyword>
<keyword evidence="7" id="KW-1185">Reference proteome</keyword>
<dbReference type="FunFam" id="2.60.260.20:FF:000008">
    <property type="entry name" value="Curved DNA-binding protein"/>
    <property type="match status" value="1"/>
</dbReference>
<organism evidence="6 7">
    <name type="scientific">Reinekea forsetii</name>
    <dbReference type="NCBI Taxonomy" id="1336806"/>
    <lineage>
        <taxon>Bacteria</taxon>
        <taxon>Pseudomonadati</taxon>
        <taxon>Pseudomonadota</taxon>
        <taxon>Gammaproteobacteria</taxon>
        <taxon>Oceanospirillales</taxon>
        <taxon>Saccharospirillaceae</taxon>
        <taxon>Reinekea</taxon>
    </lineage>
</organism>
<dbReference type="PANTHER" id="PTHR43096">
    <property type="entry name" value="DNAJ HOMOLOG 1, MITOCHONDRIAL-RELATED"/>
    <property type="match status" value="1"/>
</dbReference>
<dbReference type="SMART" id="SM00271">
    <property type="entry name" value="DnaJ"/>
    <property type="match status" value="1"/>
</dbReference>
<dbReference type="InterPro" id="IPR001623">
    <property type="entry name" value="DnaJ_domain"/>
</dbReference>
<dbReference type="Pfam" id="PF00226">
    <property type="entry name" value="DnaJ"/>
    <property type="match status" value="1"/>
</dbReference>
<feature type="domain" description="J" evidence="5">
    <location>
        <begin position="20"/>
        <end position="84"/>
    </location>
</feature>
<evidence type="ECO:0000256" key="2">
    <source>
        <dbReference type="ARBA" id="ARBA00023125"/>
    </source>
</evidence>
<dbReference type="GO" id="GO:0051082">
    <property type="term" value="F:unfolded protein binding"/>
    <property type="evidence" value="ECO:0007669"/>
    <property type="project" value="InterPro"/>
</dbReference>
<proteinExistence type="predicted"/>
<dbReference type="SUPFAM" id="SSF46565">
    <property type="entry name" value="Chaperone J-domain"/>
    <property type="match status" value="1"/>
</dbReference>
<dbReference type="Gene3D" id="1.20.5.460">
    <property type="entry name" value="Single helix bin"/>
    <property type="match status" value="1"/>
</dbReference>
<dbReference type="Proteomes" id="UP000229757">
    <property type="component" value="Chromosome"/>
</dbReference>
<evidence type="ECO:0000256" key="3">
    <source>
        <dbReference type="ARBA" id="ARBA00023186"/>
    </source>
</evidence>
<dbReference type="EMBL" id="CP011797">
    <property type="protein sequence ID" value="ATX78042.1"/>
    <property type="molecule type" value="Genomic_DNA"/>
</dbReference>
<dbReference type="PRINTS" id="PR00625">
    <property type="entry name" value="JDOMAIN"/>
</dbReference>
<dbReference type="GO" id="GO:0042026">
    <property type="term" value="P:protein refolding"/>
    <property type="evidence" value="ECO:0007669"/>
    <property type="project" value="TreeGrafter"/>
</dbReference>
<dbReference type="FunFam" id="2.60.260.20:FF:000013">
    <property type="entry name" value="DnaJ subfamily B member 11"/>
    <property type="match status" value="1"/>
</dbReference>
<feature type="region of interest" description="Disordered" evidence="4">
    <location>
        <begin position="85"/>
        <end position="110"/>
    </location>
</feature>
<name>A0A2K8KTV4_9GAMM</name>
<sequence>MPISLKRFFFYLGHAMDFKDYYKILGVKPDASDADIKLAYRQLARQYHPDKNPAAGASDKFKAAAEAYEVLKSSDRRAEFDELRRYGGQQPNGFRAPPGWQSRARPSSAQGDYSDFFNSMFGSSGRAQPKPVKGQDVELPLALSLEETLAELTRTVEYDLPASQADRSPSQKHLRVKIHQGATEGERIRVRGQGGPGQQGGLAGDLYLVIQYAAHSVFSVQGTDLLVTLPLAPWEAALGAKVTVPTLTGSITLTIPANTPAGKRFRIKGKGLIDKSQQGDLYAAVQLVLPPQTNEKTALLWQQLGAAQPFDPRGHWSGRQ</sequence>
<dbReference type="PANTHER" id="PTHR43096:SF52">
    <property type="entry name" value="DNAJ HOMOLOG 1, MITOCHONDRIAL-RELATED"/>
    <property type="match status" value="1"/>
</dbReference>
<dbReference type="Gene3D" id="2.60.260.20">
    <property type="entry name" value="Urease metallochaperone UreE, N-terminal domain"/>
    <property type="match status" value="2"/>
</dbReference>
<dbReference type="GO" id="GO:0003677">
    <property type="term" value="F:DNA binding"/>
    <property type="evidence" value="ECO:0007669"/>
    <property type="project" value="UniProtKB-KW"/>
</dbReference>
<evidence type="ECO:0000256" key="4">
    <source>
        <dbReference type="SAM" id="MobiDB-lite"/>
    </source>
</evidence>
<evidence type="ECO:0000256" key="1">
    <source>
        <dbReference type="ARBA" id="ARBA00022490"/>
    </source>
</evidence>
<dbReference type="SUPFAM" id="SSF49493">
    <property type="entry name" value="HSP40/DnaJ peptide-binding domain"/>
    <property type="match status" value="2"/>
</dbReference>
<keyword evidence="3" id="KW-0143">Chaperone</keyword>
<dbReference type="PROSITE" id="PS50076">
    <property type="entry name" value="DNAJ_2"/>
    <property type="match status" value="1"/>
</dbReference>
<dbReference type="Pfam" id="PF01556">
    <property type="entry name" value="DnaJ_C"/>
    <property type="match status" value="1"/>
</dbReference>
<dbReference type="CDD" id="cd10747">
    <property type="entry name" value="DnaJ_C"/>
    <property type="match status" value="1"/>
</dbReference>
<gene>
    <name evidence="6" type="primary">cbpA</name>
    <name evidence="6" type="ORF">REIFOR_02921</name>
</gene>
<dbReference type="InterPro" id="IPR008971">
    <property type="entry name" value="HSP40/DnaJ_pept-bd"/>
</dbReference>
<dbReference type="Gene3D" id="1.10.287.110">
    <property type="entry name" value="DnaJ domain"/>
    <property type="match status" value="1"/>
</dbReference>
<dbReference type="InterPro" id="IPR002939">
    <property type="entry name" value="DnaJ_C"/>
</dbReference>
<dbReference type="AlphaFoldDB" id="A0A2K8KTV4"/>
<dbReference type="GO" id="GO:0005737">
    <property type="term" value="C:cytoplasm"/>
    <property type="evidence" value="ECO:0007669"/>
    <property type="project" value="TreeGrafter"/>
</dbReference>
<evidence type="ECO:0000313" key="7">
    <source>
        <dbReference type="Proteomes" id="UP000229757"/>
    </source>
</evidence>